<evidence type="ECO:0000256" key="1">
    <source>
        <dbReference type="ARBA" id="ARBA00004651"/>
    </source>
</evidence>
<protein>
    <submittedName>
        <fullName evidence="10">Uncharacterized protein</fullName>
    </submittedName>
</protein>
<feature type="compositionally biased region" description="Low complexity" evidence="6">
    <location>
        <begin position="325"/>
        <end position="346"/>
    </location>
</feature>
<dbReference type="InterPro" id="IPR025857">
    <property type="entry name" value="MacB_PCD"/>
</dbReference>
<organism evidence="10 11">
    <name type="scientific">Lacipirellula parvula</name>
    <dbReference type="NCBI Taxonomy" id="2650471"/>
    <lineage>
        <taxon>Bacteria</taxon>
        <taxon>Pseudomonadati</taxon>
        <taxon>Planctomycetota</taxon>
        <taxon>Planctomycetia</taxon>
        <taxon>Pirellulales</taxon>
        <taxon>Lacipirellulaceae</taxon>
        <taxon>Lacipirellula</taxon>
    </lineage>
</organism>
<evidence type="ECO:0000313" key="10">
    <source>
        <dbReference type="EMBL" id="BBO31417.1"/>
    </source>
</evidence>
<feature type="transmembrane region" description="Helical" evidence="7">
    <location>
        <begin position="406"/>
        <end position="429"/>
    </location>
</feature>
<evidence type="ECO:0000259" key="8">
    <source>
        <dbReference type="Pfam" id="PF02687"/>
    </source>
</evidence>
<sequence>MSYFKIAWRNMQERALASSLTGLSMALGVALMVLVLVIHEVVVAQLSNDAQGYNFIVAGKGSPYEIVLTTVFHVGKPLYPIPWKYYNKFVDGEFAQYTDVAVPICLGDSYPTADGQLFRVVGTTPDMFDKLSYGADEQGNEKFYEFSSGRNFKADQYFEGVIGSVAANRTGLKVGDRFRPTHGMSAEGDKHDEFKVVGILAPTGTANDRAMFVNVEGFLLLDGHARQAKADVITVMLGDKSHRFRANVTGEENKVLGAILGSAVADATGLELGDKFGPTDALNRSGAKQNEYEILGVLPPTNAATDHSLLVDPSVFQLLDDDETPPSAAPAEPAAVTKGPAGQPAPLPLAQREVTSILVRCKADQMMAPMAIDMGVNKGDDRTAQAVAPVTVVERLQSSFLAPMRLILLVLTVMIVIVAGISILVSIYNSMSERSHDIAVMRALGASRNAVMAVILVESILLSILGGIAGLLLGHGVLALASPVVEYYTGVTVRAWSFSWQEMLLVPGLVTFAALVGFLPALSAYRTDVAKTLGGAR</sequence>
<keyword evidence="3 7" id="KW-0812">Transmembrane</keyword>
<dbReference type="Proteomes" id="UP000326837">
    <property type="component" value="Chromosome"/>
</dbReference>
<evidence type="ECO:0000256" key="3">
    <source>
        <dbReference type="ARBA" id="ARBA00022692"/>
    </source>
</evidence>
<dbReference type="Pfam" id="PF12704">
    <property type="entry name" value="MacB_PCD"/>
    <property type="match status" value="1"/>
</dbReference>
<dbReference type="PANTHER" id="PTHR43738:SF2">
    <property type="entry name" value="ABC TRANSPORTER PERMEASE"/>
    <property type="match status" value="1"/>
</dbReference>
<gene>
    <name evidence="10" type="ORF">PLANPX_1029</name>
</gene>
<evidence type="ECO:0000259" key="9">
    <source>
        <dbReference type="Pfam" id="PF12704"/>
    </source>
</evidence>
<dbReference type="EMBL" id="AP021861">
    <property type="protein sequence ID" value="BBO31417.1"/>
    <property type="molecule type" value="Genomic_DNA"/>
</dbReference>
<dbReference type="PANTHER" id="PTHR43738">
    <property type="entry name" value="ABC TRANSPORTER, MEMBRANE PROTEIN"/>
    <property type="match status" value="1"/>
</dbReference>
<name>A0A5K7X6F0_9BACT</name>
<dbReference type="AlphaFoldDB" id="A0A5K7X6F0"/>
<dbReference type="InterPro" id="IPR003838">
    <property type="entry name" value="ABC3_permease_C"/>
</dbReference>
<keyword evidence="5 7" id="KW-0472">Membrane</keyword>
<proteinExistence type="predicted"/>
<evidence type="ECO:0000256" key="2">
    <source>
        <dbReference type="ARBA" id="ARBA00022475"/>
    </source>
</evidence>
<accession>A0A5K7X6F0</accession>
<dbReference type="RefSeq" id="WP_152097570.1">
    <property type="nucleotide sequence ID" value="NZ_AP021861.1"/>
</dbReference>
<feature type="transmembrane region" description="Helical" evidence="7">
    <location>
        <begin position="20"/>
        <end position="38"/>
    </location>
</feature>
<dbReference type="GO" id="GO:0005886">
    <property type="term" value="C:plasma membrane"/>
    <property type="evidence" value="ECO:0007669"/>
    <property type="project" value="UniProtKB-SubCell"/>
</dbReference>
<evidence type="ECO:0000313" key="11">
    <source>
        <dbReference type="Proteomes" id="UP000326837"/>
    </source>
</evidence>
<dbReference type="KEGG" id="lpav:PLANPX_1029"/>
<feature type="region of interest" description="Disordered" evidence="6">
    <location>
        <begin position="321"/>
        <end position="346"/>
    </location>
</feature>
<reference evidence="11" key="1">
    <citation type="submission" date="2019-10" db="EMBL/GenBank/DDBJ databases">
        <title>Lacipirellula parvula gen. nov., sp. nov., representing a lineage of planctomycetes widespread in freshwater anoxic habitats, and description of the family Lacipirellulaceae.</title>
        <authorList>
            <person name="Dedysh S.N."/>
            <person name="Kulichevskaya I.S."/>
            <person name="Beletsky A.V."/>
            <person name="Rakitin A.L."/>
            <person name="Mardanov A.V."/>
            <person name="Ivanova A.A."/>
            <person name="Saltykova V.X."/>
            <person name="Rijpstra W.I.C."/>
            <person name="Sinninghe Damste J.S."/>
            <person name="Ravin N.V."/>
        </authorList>
    </citation>
    <scope>NUCLEOTIDE SEQUENCE [LARGE SCALE GENOMIC DNA]</scope>
    <source>
        <strain evidence="11">PX69</strain>
    </source>
</reference>
<keyword evidence="2" id="KW-1003">Cell membrane</keyword>
<feature type="domain" description="MacB-like periplasmic core" evidence="9">
    <location>
        <begin position="18"/>
        <end position="240"/>
    </location>
</feature>
<evidence type="ECO:0000256" key="7">
    <source>
        <dbReference type="SAM" id="Phobius"/>
    </source>
</evidence>
<feature type="domain" description="ABC3 transporter permease C-terminal" evidence="8">
    <location>
        <begin position="410"/>
        <end position="526"/>
    </location>
</feature>
<keyword evidence="11" id="KW-1185">Reference proteome</keyword>
<evidence type="ECO:0000256" key="4">
    <source>
        <dbReference type="ARBA" id="ARBA00022989"/>
    </source>
</evidence>
<feature type="transmembrane region" description="Helical" evidence="7">
    <location>
        <begin position="450"/>
        <end position="473"/>
    </location>
</feature>
<comment type="subcellular location">
    <subcellularLocation>
        <location evidence="1">Cell membrane</location>
        <topology evidence="1">Multi-pass membrane protein</topology>
    </subcellularLocation>
</comment>
<evidence type="ECO:0000256" key="6">
    <source>
        <dbReference type="SAM" id="MobiDB-lite"/>
    </source>
</evidence>
<dbReference type="Pfam" id="PF02687">
    <property type="entry name" value="FtsX"/>
    <property type="match status" value="1"/>
</dbReference>
<feature type="transmembrane region" description="Helical" evidence="7">
    <location>
        <begin position="504"/>
        <end position="525"/>
    </location>
</feature>
<dbReference type="InterPro" id="IPR051125">
    <property type="entry name" value="ABC-4/HrtB_transporter"/>
</dbReference>
<keyword evidence="4 7" id="KW-1133">Transmembrane helix</keyword>
<evidence type="ECO:0000256" key="5">
    <source>
        <dbReference type="ARBA" id="ARBA00023136"/>
    </source>
</evidence>